<dbReference type="PANTHER" id="PTHR11581">
    <property type="entry name" value="30S/40S RIBOSOMAL PROTEIN S4"/>
    <property type="match status" value="1"/>
</dbReference>
<dbReference type="Pfam" id="PF00900">
    <property type="entry name" value="Ribosomal_S4e"/>
    <property type="match status" value="1"/>
</dbReference>
<evidence type="ECO:0000256" key="4">
    <source>
        <dbReference type="ARBA" id="ARBA00022980"/>
    </source>
</evidence>
<comment type="similarity">
    <text evidence="1">Belongs to the eukaryotic ribosomal protein eS4 family.</text>
</comment>
<evidence type="ECO:0000259" key="8">
    <source>
        <dbReference type="Pfam" id="PF16121"/>
    </source>
</evidence>
<dbReference type="InterPro" id="IPR014722">
    <property type="entry name" value="Rib_uL2_dom2"/>
</dbReference>
<evidence type="ECO:0000256" key="2">
    <source>
        <dbReference type="ARBA" id="ARBA00022730"/>
    </source>
</evidence>
<dbReference type="Gene3D" id="2.30.30.30">
    <property type="match status" value="1"/>
</dbReference>
<evidence type="ECO:0000256" key="3">
    <source>
        <dbReference type="ARBA" id="ARBA00022884"/>
    </source>
</evidence>
<reference evidence="9" key="1">
    <citation type="submission" date="2021-01" db="EMBL/GenBank/DDBJ databases">
        <authorList>
            <person name="Corre E."/>
            <person name="Pelletier E."/>
            <person name="Niang G."/>
            <person name="Scheremetjew M."/>
            <person name="Finn R."/>
            <person name="Kale V."/>
            <person name="Holt S."/>
            <person name="Cochrane G."/>
            <person name="Meng A."/>
            <person name="Brown T."/>
            <person name="Cohen L."/>
        </authorList>
    </citation>
    <scope>NUCLEOTIDE SEQUENCE</scope>
    <source>
        <strain evidence="9">S3</strain>
    </source>
</reference>
<keyword evidence="4" id="KW-0689">Ribosomal protein</keyword>
<feature type="domain" description="Small ribosomal subunit protein eS4 central region" evidence="7">
    <location>
        <begin position="42"/>
        <end position="115"/>
    </location>
</feature>
<gene>
    <name evidence="9" type="ORF">SINC0208_LOCUS596</name>
</gene>
<dbReference type="GO" id="GO:0019843">
    <property type="term" value="F:rRNA binding"/>
    <property type="evidence" value="ECO:0007669"/>
    <property type="project" value="UniProtKB-KW"/>
</dbReference>
<dbReference type="FunFam" id="2.30.30.30:FF:000005">
    <property type="entry name" value="40S ribosomal protein S4"/>
    <property type="match status" value="1"/>
</dbReference>
<dbReference type="GO" id="GO:0006412">
    <property type="term" value="P:translation"/>
    <property type="evidence" value="ECO:0007669"/>
    <property type="project" value="InterPro"/>
</dbReference>
<dbReference type="Gene3D" id="3.10.290.10">
    <property type="entry name" value="RNA-binding S4 domain"/>
    <property type="match status" value="1"/>
</dbReference>
<dbReference type="GO" id="GO:0022627">
    <property type="term" value="C:cytosolic small ribosomal subunit"/>
    <property type="evidence" value="ECO:0007669"/>
    <property type="project" value="TreeGrafter"/>
</dbReference>
<feature type="domain" description="Small ribosomal subunit protein eS4 C-terminal" evidence="8">
    <location>
        <begin position="159"/>
        <end position="204"/>
    </location>
</feature>
<keyword evidence="5" id="KW-0687">Ribonucleoprotein</keyword>
<protein>
    <recommendedName>
        <fullName evidence="10">40S ribosomal protein S4</fullName>
    </recommendedName>
</protein>
<name>A0A7S3MSP4_9SPIT</name>
<dbReference type="AlphaFoldDB" id="A0A7S3MSP4"/>
<dbReference type="CDD" id="cd06087">
    <property type="entry name" value="KOW_RPS4"/>
    <property type="match status" value="1"/>
</dbReference>
<dbReference type="InterPro" id="IPR032277">
    <property type="entry name" value="Ribosomal_eS4_C"/>
</dbReference>
<keyword evidence="3 6" id="KW-0694">RNA-binding</keyword>
<dbReference type="InterPro" id="IPR013845">
    <property type="entry name" value="Ribosomal_eS4_central_region"/>
</dbReference>
<dbReference type="FunFam" id="2.40.50.740:FF:000001">
    <property type="entry name" value="40S ribosomal protein S4"/>
    <property type="match status" value="1"/>
</dbReference>
<dbReference type="InterPro" id="IPR038237">
    <property type="entry name" value="Ribosomal_eS4_central_sf"/>
</dbReference>
<dbReference type="PROSITE" id="PS50889">
    <property type="entry name" value="S4"/>
    <property type="match status" value="1"/>
</dbReference>
<evidence type="ECO:0000256" key="6">
    <source>
        <dbReference type="PROSITE-ProRule" id="PRU00182"/>
    </source>
</evidence>
<dbReference type="GO" id="GO:0003735">
    <property type="term" value="F:structural constituent of ribosome"/>
    <property type="evidence" value="ECO:0007669"/>
    <property type="project" value="InterPro"/>
</dbReference>
<evidence type="ECO:0000256" key="5">
    <source>
        <dbReference type="ARBA" id="ARBA00023274"/>
    </source>
</evidence>
<dbReference type="InterPro" id="IPR000876">
    <property type="entry name" value="Ribosomal_eS4"/>
</dbReference>
<accession>A0A7S3MSP4</accession>
<evidence type="ECO:0000256" key="1">
    <source>
        <dbReference type="ARBA" id="ARBA00007500"/>
    </source>
</evidence>
<evidence type="ECO:0008006" key="10">
    <source>
        <dbReference type="Google" id="ProtNLM"/>
    </source>
</evidence>
<dbReference type="Gene3D" id="2.40.50.740">
    <property type="match status" value="1"/>
</dbReference>
<keyword evidence="2" id="KW-0699">rRNA-binding</keyword>
<dbReference type="PANTHER" id="PTHR11581:SF0">
    <property type="entry name" value="SMALL RIBOSOMAL SUBUNIT PROTEIN ES4"/>
    <property type="match status" value="1"/>
</dbReference>
<sequence length="216" mass="24382">MNRDESRKIVKDKAGLIKVDGKVRRDHRFPLGQMDVVSIERTNENFRILYDTRGRFQAHKIDDKEASYKLCKVVKKCLGKQKIPYIVTHDGRTVRFPHPDIQLNDSVKFDLKTFKVSGVIKFQNGATVILTGGNNIGRIGILQSVEKHPGSYEIAHVKDVTGHSFSTRLTNIQIIGDGKTPSISLPKGEGIKLSLIEERDAKVQEDDNESEQEDEN</sequence>
<evidence type="ECO:0000313" key="9">
    <source>
        <dbReference type="EMBL" id="CAE0320018.1"/>
    </source>
</evidence>
<dbReference type="InterPro" id="IPR036986">
    <property type="entry name" value="S4_RNA-bd_sf"/>
</dbReference>
<organism evidence="9">
    <name type="scientific">Strombidium inclinatum</name>
    <dbReference type="NCBI Taxonomy" id="197538"/>
    <lineage>
        <taxon>Eukaryota</taxon>
        <taxon>Sar</taxon>
        <taxon>Alveolata</taxon>
        <taxon>Ciliophora</taxon>
        <taxon>Intramacronucleata</taxon>
        <taxon>Spirotrichea</taxon>
        <taxon>Oligotrichia</taxon>
        <taxon>Strombidiidae</taxon>
        <taxon>Strombidium</taxon>
    </lineage>
</organism>
<proteinExistence type="inferred from homology"/>
<evidence type="ECO:0000259" key="7">
    <source>
        <dbReference type="Pfam" id="PF00900"/>
    </source>
</evidence>
<dbReference type="InterPro" id="IPR041982">
    <property type="entry name" value="Ribosomal_eS4_KOW"/>
</dbReference>
<dbReference type="EMBL" id="HBIH01001656">
    <property type="protein sequence ID" value="CAE0320018.1"/>
    <property type="molecule type" value="Transcribed_RNA"/>
</dbReference>
<dbReference type="Pfam" id="PF16121">
    <property type="entry name" value="40S_S4_C"/>
    <property type="match status" value="1"/>
</dbReference>